<sequence length="197" mass="21223">MPKIADAADPTPESTDSAKLAEPADAVPPAPRWAVHLAHAITLISLPTCVWRLMLAAGHQGGYTDEGYEALGMDLFGRTWVVILSVGSELLALAALYLISERPVRLPTWLPRLGGRTLTPRTVIRLGWTVAIAMTVLGGQFAFWWVVPQDDMTETGSLWVGLAYQPLVIWGPAMAALTHSYKLRHTANSAAVSSVVA</sequence>
<feature type="transmembrane region" description="Helical" evidence="2">
    <location>
        <begin position="158"/>
        <end position="177"/>
    </location>
</feature>
<keyword evidence="2" id="KW-0812">Transmembrane</keyword>
<accession>A0AA41Q685</accession>
<feature type="transmembrane region" description="Helical" evidence="2">
    <location>
        <begin position="80"/>
        <end position="99"/>
    </location>
</feature>
<feature type="region of interest" description="Disordered" evidence="1">
    <location>
        <begin position="1"/>
        <end position="23"/>
    </location>
</feature>
<keyword evidence="2" id="KW-1133">Transmembrane helix</keyword>
<gene>
    <name evidence="3" type="ORF">LZ495_27500</name>
</gene>
<keyword evidence="2" id="KW-0472">Membrane</keyword>
<evidence type="ECO:0000256" key="1">
    <source>
        <dbReference type="SAM" id="MobiDB-lite"/>
    </source>
</evidence>
<feature type="transmembrane region" description="Helical" evidence="2">
    <location>
        <begin position="126"/>
        <end position="146"/>
    </location>
</feature>
<reference evidence="3" key="1">
    <citation type="submission" date="2022-01" db="EMBL/GenBank/DDBJ databases">
        <title>Genome-Based Taxonomic Classification of the Phylum Actinobacteria.</title>
        <authorList>
            <person name="Gao Y."/>
        </authorList>
    </citation>
    <scope>NUCLEOTIDE SEQUENCE</scope>
    <source>
        <strain evidence="3">KLBMP 8922</strain>
    </source>
</reference>
<keyword evidence="4" id="KW-1185">Reference proteome</keyword>
<comment type="caution">
    <text evidence="3">The sequence shown here is derived from an EMBL/GenBank/DDBJ whole genome shotgun (WGS) entry which is preliminary data.</text>
</comment>
<evidence type="ECO:0000256" key="2">
    <source>
        <dbReference type="SAM" id="Phobius"/>
    </source>
</evidence>
<name>A0AA41Q685_9ACTN</name>
<dbReference type="Proteomes" id="UP001165378">
    <property type="component" value="Unassembled WGS sequence"/>
</dbReference>
<organism evidence="3 4">
    <name type="scientific">Yinghuangia soli</name>
    <dbReference type="NCBI Taxonomy" id="2908204"/>
    <lineage>
        <taxon>Bacteria</taxon>
        <taxon>Bacillati</taxon>
        <taxon>Actinomycetota</taxon>
        <taxon>Actinomycetes</taxon>
        <taxon>Kitasatosporales</taxon>
        <taxon>Streptomycetaceae</taxon>
        <taxon>Yinghuangia</taxon>
    </lineage>
</organism>
<evidence type="ECO:0000313" key="3">
    <source>
        <dbReference type="EMBL" id="MCF2530937.1"/>
    </source>
</evidence>
<dbReference type="EMBL" id="JAKFHA010000019">
    <property type="protein sequence ID" value="MCF2530937.1"/>
    <property type="molecule type" value="Genomic_DNA"/>
</dbReference>
<dbReference type="RefSeq" id="WP_235055605.1">
    <property type="nucleotide sequence ID" value="NZ_JAKFHA010000019.1"/>
</dbReference>
<proteinExistence type="predicted"/>
<evidence type="ECO:0000313" key="4">
    <source>
        <dbReference type="Proteomes" id="UP001165378"/>
    </source>
</evidence>
<protein>
    <submittedName>
        <fullName evidence="3">Uncharacterized protein</fullName>
    </submittedName>
</protein>
<dbReference type="AlphaFoldDB" id="A0AA41Q685"/>